<sequence length="92" mass="10351">MTKIIWSHELPSTSVKKLKIIKNNFDYHMSVKIKDVKAKVIREDDGTYSIACSALGVYSTGKNLQDAKKNYLKAIKIHLSVLRDKATESIAV</sequence>
<accession>A0A128A210</accession>
<dbReference type="SUPFAM" id="SSF143100">
    <property type="entry name" value="TTHA1013/TTHA0281-like"/>
    <property type="match status" value="1"/>
</dbReference>
<keyword evidence="2" id="KW-1185">Reference proteome</keyword>
<gene>
    <name evidence="1" type="ORF">NDEV_0629</name>
</gene>
<evidence type="ECO:0000313" key="1">
    <source>
        <dbReference type="EMBL" id="CUR51394.1"/>
    </source>
</evidence>
<proteinExistence type="predicted"/>
<dbReference type="Gene3D" id="3.30.160.250">
    <property type="match status" value="1"/>
</dbReference>
<name>A0A128A210_9ARCH</name>
<dbReference type="Proteomes" id="UP000196239">
    <property type="component" value="Chromosome 1"/>
</dbReference>
<dbReference type="EMBL" id="LN890280">
    <property type="protein sequence ID" value="CUR51394.1"/>
    <property type="molecule type" value="Genomic_DNA"/>
</dbReference>
<reference evidence="2" key="1">
    <citation type="submission" date="2015-10" db="EMBL/GenBank/DDBJ databases">
        <authorList>
            <person name="Lehtovirta-Morley L.E."/>
            <person name="Vieille C."/>
        </authorList>
    </citation>
    <scope>NUCLEOTIDE SEQUENCE [LARGE SCALE GENOMIC DNA]</scope>
</reference>
<organism evidence="1 2">
    <name type="scientific">Nitrosotalea devaniterrae</name>
    <dbReference type="NCBI Taxonomy" id="1078905"/>
    <lineage>
        <taxon>Archaea</taxon>
        <taxon>Nitrososphaerota</taxon>
        <taxon>Nitrososphaeria</taxon>
        <taxon>Nitrosotaleales</taxon>
        <taxon>Nitrosotaleaceae</taxon>
        <taxon>Nitrosotalea</taxon>
    </lineage>
</organism>
<dbReference type="AlphaFoldDB" id="A0A128A210"/>
<evidence type="ECO:0000313" key="2">
    <source>
        <dbReference type="Proteomes" id="UP000196239"/>
    </source>
</evidence>
<dbReference type="KEGG" id="ndv:NDEV_0629"/>
<dbReference type="InterPro" id="IPR035069">
    <property type="entry name" value="TTHA1013/TTHA0281-like"/>
</dbReference>
<protein>
    <recommendedName>
        <fullName evidence="3">HicB-like antitoxin of toxin-antitoxin system domain-containing protein</fullName>
    </recommendedName>
</protein>
<evidence type="ECO:0008006" key="3">
    <source>
        <dbReference type="Google" id="ProtNLM"/>
    </source>
</evidence>